<evidence type="ECO:0000256" key="3">
    <source>
        <dbReference type="SAM" id="MobiDB-lite"/>
    </source>
</evidence>
<dbReference type="EMBL" id="JAZGQO010000006">
    <property type="protein sequence ID" value="KAK6183880.1"/>
    <property type="molecule type" value="Genomic_DNA"/>
</dbReference>
<dbReference type="Pfam" id="PF13516">
    <property type="entry name" value="LRR_6"/>
    <property type="match status" value="6"/>
</dbReference>
<dbReference type="InterPro" id="IPR011992">
    <property type="entry name" value="EF-hand-dom_pair"/>
</dbReference>
<dbReference type="Pfam" id="PF13499">
    <property type="entry name" value="EF-hand_7"/>
    <property type="match status" value="1"/>
</dbReference>
<accession>A0AAN8JW06</accession>
<name>A0AAN8JW06_PATCE</name>
<dbReference type="PANTHER" id="PTHR24114">
    <property type="entry name" value="LEUCINE RICH REPEAT FAMILY PROTEIN"/>
    <property type="match status" value="1"/>
</dbReference>
<protein>
    <recommendedName>
        <fullName evidence="4">EF-hand domain-containing protein</fullName>
    </recommendedName>
</protein>
<dbReference type="PROSITE" id="PS50222">
    <property type="entry name" value="EF_HAND_2"/>
    <property type="match status" value="2"/>
</dbReference>
<dbReference type="PROSITE" id="PS00018">
    <property type="entry name" value="EF_HAND_1"/>
    <property type="match status" value="1"/>
</dbReference>
<feature type="domain" description="EF-hand" evidence="4">
    <location>
        <begin position="586"/>
        <end position="621"/>
    </location>
</feature>
<dbReference type="Proteomes" id="UP001347796">
    <property type="component" value="Unassembled WGS sequence"/>
</dbReference>
<dbReference type="PANTHER" id="PTHR24114:SF50">
    <property type="entry name" value="RNI-LIKE PROTEIN"/>
    <property type="match status" value="1"/>
</dbReference>
<keyword evidence="2" id="KW-0175">Coiled coil</keyword>
<keyword evidence="1" id="KW-0106">Calcium</keyword>
<gene>
    <name evidence="5" type="ORF">SNE40_006457</name>
</gene>
<dbReference type="InterPro" id="IPR018247">
    <property type="entry name" value="EF_Hand_1_Ca_BS"/>
</dbReference>
<sequence>MEVNKLSGNHKRGCHSAPEPRQQFKVFRKRYQRKRVPRKVPPASSPTVLVNGEIELNDGFENSILNVSFANQSFRDDFETTNNDHDVETKFGSATEEKLQQIVQELDDLEKERDDVDIIYLGLDSSKRNNGRESSLFSRNSTCIPIVLDVDDVDSLAETTLTSVHHHTNCWENTRTISRASSSRKSGTASAATSKSKTLQPGSDTESDVELSSREVTSDLDFKKVDIFDDKAWDTDLECDDNTPAYDHSGKTAYIEACKLVGVIPVSYFLRHMQDSKVNLSHHGLGANGMKAIAMSLVSNTEITDLNLADNWLGFHGGMAVCQMLKENCFISHLDLSDNKLNYQCAQSLCAILLQNDTLRHVILTGNDFDDKSAVHFANTIMLTKNLEYLNLSKNNFCEAAGVVFGPAISENSCIKELDLSWNHIRRRGAVSVAQGVKTNVFMKKINLSWNGFGVEGAMAVGDALRGNSVLEDLDISNNRINTEGAVIIGKGLAVNETLKVLKIGKNPMQSAGCWGICAAILKNPNCILKTLDFSDILVNQDFNEIFNKVQEQFPELKMRHGGMEPPLNPKARVHPMVKLHSYIQKNNLRLVDFFNKFDKDKSMSVTHEEFLTGLVRIKKETGINLTEEETHQLLEELDRDGDGEINYSELVIGHTDFQEKERQMNMVITSMRPITT</sequence>
<dbReference type="InterPro" id="IPR002048">
    <property type="entry name" value="EF_hand_dom"/>
</dbReference>
<evidence type="ECO:0000256" key="2">
    <source>
        <dbReference type="SAM" id="Coils"/>
    </source>
</evidence>
<evidence type="ECO:0000259" key="4">
    <source>
        <dbReference type="PROSITE" id="PS50222"/>
    </source>
</evidence>
<proteinExistence type="predicted"/>
<dbReference type="InterPro" id="IPR032675">
    <property type="entry name" value="LRR_dom_sf"/>
</dbReference>
<dbReference type="SUPFAM" id="SSF52047">
    <property type="entry name" value="RNI-like"/>
    <property type="match status" value="1"/>
</dbReference>
<dbReference type="CDD" id="cd00051">
    <property type="entry name" value="EFh"/>
    <property type="match status" value="1"/>
</dbReference>
<feature type="region of interest" description="Disordered" evidence="3">
    <location>
        <begin position="178"/>
        <end position="212"/>
    </location>
</feature>
<dbReference type="InterPro" id="IPR052394">
    <property type="entry name" value="LRR-containing"/>
</dbReference>
<comment type="caution">
    <text evidence="5">The sequence shown here is derived from an EMBL/GenBank/DDBJ whole genome shotgun (WGS) entry which is preliminary data.</text>
</comment>
<dbReference type="AlphaFoldDB" id="A0AAN8JW06"/>
<feature type="compositionally biased region" description="Low complexity" evidence="3">
    <location>
        <begin position="178"/>
        <end position="198"/>
    </location>
</feature>
<evidence type="ECO:0000313" key="6">
    <source>
        <dbReference type="Proteomes" id="UP001347796"/>
    </source>
</evidence>
<dbReference type="InterPro" id="IPR001611">
    <property type="entry name" value="Leu-rich_rpt"/>
</dbReference>
<dbReference type="SMART" id="SM00054">
    <property type="entry name" value="EFh"/>
    <property type="match status" value="2"/>
</dbReference>
<dbReference type="SMART" id="SM00368">
    <property type="entry name" value="LRR_RI"/>
    <property type="match status" value="7"/>
</dbReference>
<dbReference type="Gene3D" id="1.10.238.10">
    <property type="entry name" value="EF-hand"/>
    <property type="match status" value="1"/>
</dbReference>
<reference evidence="5 6" key="1">
    <citation type="submission" date="2024-01" db="EMBL/GenBank/DDBJ databases">
        <title>The genome of the rayed Mediterranean limpet Patella caerulea (Linnaeus, 1758).</title>
        <authorList>
            <person name="Anh-Thu Weber A."/>
            <person name="Halstead-Nussloch G."/>
        </authorList>
    </citation>
    <scope>NUCLEOTIDE SEQUENCE [LARGE SCALE GENOMIC DNA]</scope>
    <source>
        <strain evidence="5">AATW-2023a</strain>
        <tissue evidence="5">Whole specimen</tissue>
    </source>
</reference>
<feature type="domain" description="EF-hand" evidence="4">
    <location>
        <begin position="626"/>
        <end position="661"/>
    </location>
</feature>
<organism evidence="5 6">
    <name type="scientific">Patella caerulea</name>
    <name type="common">Rayed Mediterranean limpet</name>
    <dbReference type="NCBI Taxonomy" id="87958"/>
    <lineage>
        <taxon>Eukaryota</taxon>
        <taxon>Metazoa</taxon>
        <taxon>Spiralia</taxon>
        <taxon>Lophotrochozoa</taxon>
        <taxon>Mollusca</taxon>
        <taxon>Gastropoda</taxon>
        <taxon>Patellogastropoda</taxon>
        <taxon>Patelloidea</taxon>
        <taxon>Patellidae</taxon>
        <taxon>Patella</taxon>
    </lineage>
</organism>
<feature type="region of interest" description="Disordered" evidence="3">
    <location>
        <begin position="1"/>
        <end position="22"/>
    </location>
</feature>
<evidence type="ECO:0000256" key="1">
    <source>
        <dbReference type="ARBA" id="ARBA00022837"/>
    </source>
</evidence>
<feature type="coiled-coil region" evidence="2">
    <location>
        <begin position="92"/>
        <end position="119"/>
    </location>
</feature>
<keyword evidence="6" id="KW-1185">Reference proteome</keyword>
<dbReference type="Gene3D" id="3.80.10.10">
    <property type="entry name" value="Ribonuclease Inhibitor"/>
    <property type="match status" value="1"/>
</dbReference>
<evidence type="ECO:0000313" key="5">
    <source>
        <dbReference type="EMBL" id="KAK6183880.1"/>
    </source>
</evidence>
<dbReference type="SUPFAM" id="SSF47473">
    <property type="entry name" value="EF-hand"/>
    <property type="match status" value="1"/>
</dbReference>
<dbReference type="GO" id="GO:0005509">
    <property type="term" value="F:calcium ion binding"/>
    <property type="evidence" value="ECO:0007669"/>
    <property type="project" value="InterPro"/>
</dbReference>